<evidence type="ECO:0000313" key="1">
    <source>
        <dbReference type="EMBL" id="OQP65957.1"/>
    </source>
</evidence>
<evidence type="ECO:0000313" key="2">
    <source>
        <dbReference type="Proteomes" id="UP000192796"/>
    </source>
</evidence>
<reference evidence="1 2" key="1">
    <citation type="submission" date="2016-03" db="EMBL/GenBank/DDBJ databases">
        <title>Niastella vici sp. nov., isolated from farmland soil.</title>
        <authorList>
            <person name="Chen L."/>
            <person name="Wang D."/>
            <person name="Yang S."/>
            <person name="Wang G."/>
        </authorList>
    </citation>
    <scope>NUCLEOTIDE SEQUENCE [LARGE SCALE GENOMIC DNA]</scope>
    <source>
        <strain evidence="1 2">DJ57</strain>
    </source>
</reference>
<organism evidence="1 2">
    <name type="scientific">Niastella vici</name>
    <dbReference type="NCBI Taxonomy" id="1703345"/>
    <lineage>
        <taxon>Bacteria</taxon>
        <taxon>Pseudomonadati</taxon>
        <taxon>Bacteroidota</taxon>
        <taxon>Chitinophagia</taxon>
        <taxon>Chitinophagales</taxon>
        <taxon>Chitinophagaceae</taxon>
        <taxon>Niastella</taxon>
    </lineage>
</organism>
<name>A0A1V9G5U9_9BACT</name>
<dbReference type="Proteomes" id="UP000192796">
    <property type="component" value="Unassembled WGS sequence"/>
</dbReference>
<protein>
    <submittedName>
        <fullName evidence="1">Uncharacterized protein</fullName>
    </submittedName>
</protein>
<gene>
    <name evidence="1" type="ORF">A3860_15315</name>
</gene>
<comment type="caution">
    <text evidence="1">The sequence shown here is derived from an EMBL/GenBank/DDBJ whole genome shotgun (WGS) entry which is preliminary data.</text>
</comment>
<accession>A0A1V9G5U9</accession>
<sequence length="328" mass="38311">MLLTTLVAACRHQPKPLSFYYWKTQFTLNDYERSVLKNNGVKSLYVRYFDVDLKPEDNQPSPVSPVHLDTAMQGYRIIPVVFIRNRTFERLQPADIPTLAQHVFALVAQINQSQHIATTEIQFDCDWTERTRDKFFQFIQQYRAITSQTISSTIRLHQIKYKDKTGVPPVDYGVLMYYNMGAISGDNTNSIYERSVASRYNTYIKTYPLPMDVALPIFSWGQTIRNGKVVELLNKTNITQFENDSNFTRLNKTRFITKHACFNGGYYFKEKDEIKLEQVSADDLLDITTQINQNTNHRIGKLIFYDLDSTNLVQYEKDIFKKVLNHFN</sequence>
<dbReference type="EMBL" id="LVYD01000013">
    <property type="protein sequence ID" value="OQP65957.1"/>
    <property type="molecule type" value="Genomic_DNA"/>
</dbReference>
<dbReference type="STRING" id="1703345.A3860_15315"/>
<dbReference type="AlphaFoldDB" id="A0A1V9G5U9"/>
<proteinExistence type="predicted"/>
<keyword evidence="2" id="KW-1185">Reference proteome</keyword>